<dbReference type="Proteomes" id="UP001597549">
    <property type="component" value="Unassembled WGS sequence"/>
</dbReference>
<accession>A0ABW5Z6Z4</accession>
<comment type="caution">
    <text evidence="2">The sequence shown here is derived from an EMBL/GenBank/DDBJ whole genome shotgun (WGS) entry which is preliminary data.</text>
</comment>
<dbReference type="EMBL" id="JBHUOL010000006">
    <property type="protein sequence ID" value="MFD2907637.1"/>
    <property type="molecule type" value="Genomic_DNA"/>
</dbReference>
<dbReference type="PROSITE" id="PS51257">
    <property type="entry name" value="PROKAR_LIPOPROTEIN"/>
    <property type="match status" value="1"/>
</dbReference>
<evidence type="ECO:0000313" key="2">
    <source>
        <dbReference type="EMBL" id="MFD2907637.1"/>
    </source>
</evidence>
<sequence length="131" mass="13687">MKAQNTFKAVILVLFTFFLISCSKNDDNDAVPNSQYQGTWSGSFSGAEDNGTWTADVNASGIATGSATSVTFSNTYQLTGTVSAQGVFLATVGTASTGATFNGQMNPNGNGAGTWINTFEQMNGTWIGTKQ</sequence>
<reference evidence="3" key="1">
    <citation type="journal article" date="2019" name="Int. J. Syst. Evol. Microbiol.">
        <title>The Global Catalogue of Microorganisms (GCM) 10K type strain sequencing project: providing services to taxonomists for standard genome sequencing and annotation.</title>
        <authorList>
            <consortium name="The Broad Institute Genomics Platform"/>
            <consortium name="The Broad Institute Genome Sequencing Center for Infectious Disease"/>
            <person name="Wu L."/>
            <person name="Ma J."/>
        </authorList>
    </citation>
    <scope>NUCLEOTIDE SEQUENCE [LARGE SCALE GENOMIC DNA]</scope>
    <source>
        <strain evidence="3">KCTC 52644</strain>
    </source>
</reference>
<evidence type="ECO:0000313" key="3">
    <source>
        <dbReference type="Proteomes" id="UP001597549"/>
    </source>
</evidence>
<dbReference type="RefSeq" id="WP_379804074.1">
    <property type="nucleotide sequence ID" value="NZ_JBHUOL010000006.1"/>
</dbReference>
<feature type="signal peptide" evidence="1">
    <location>
        <begin position="1"/>
        <end position="26"/>
    </location>
</feature>
<keyword evidence="1" id="KW-0732">Signal</keyword>
<proteinExistence type="predicted"/>
<keyword evidence="3" id="KW-1185">Reference proteome</keyword>
<organism evidence="2 3">
    <name type="scientific">Flavobacterium ardleyense</name>
    <dbReference type="NCBI Taxonomy" id="2038737"/>
    <lineage>
        <taxon>Bacteria</taxon>
        <taxon>Pseudomonadati</taxon>
        <taxon>Bacteroidota</taxon>
        <taxon>Flavobacteriia</taxon>
        <taxon>Flavobacteriales</taxon>
        <taxon>Flavobacteriaceae</taxon>
        <taxon>Flavobacterium</taxon>
    </lineage>
</organism>
<protein>
    <submittedName>
        <fullName evidence="2">Uncharacterized protein</fullName>
    </submittedName>
</protein>
<feature type="chain" id="PRO_5046008939" evidence="1">
    <location>
        <begin position="27"/>
        <end position="131"/>
    </location>
</feature>
<evidence type="ECO:0000256" key="1">
    <source>
        <dbReference type="SAM" id="SignalP"/>
    </source>
</evidence>
<gene>
    <name evidence="2" type="ORF">ACFSX9_02710</name>
</gene>
<name>A0ABW5Z6Z4_9FLAO</name>